<sequence>MSKSSKVHIGVRSFWGTLAMEARGWLRGNSAMEYTPPPSYNSIDLESQGKSGAIPAGLNPIILSCALWILTTTLAGLVLYYERAGTPAVLGSMIACLVAILCIVFHINKLLKDNSRWLWTCLSYFPVLQLFICTLLFFSNRGLAYWVTVAAFSAVLMGTVLLYCSYQSQEDWDQDTLWEQKNQIPLYAAPLMAIAALHITGLVQLQWIYRAYFIYLSVLLSLTTKHVYLNTDVRSVLSSNGRINAIMLFMFLSLSVI</sequence>
<dbReference type="HOGENOM" id="CLU_1165597_0_0_1"/>
<dbReference type="RefSeq" id="NP_983931.2">
    <property type="nucleotide sequence ID" value="NM_209284.2"/>
</dbReference>
<proteinExistence type="predicted"/>
<evidence type="ECO:0000256" key="1">
    <source>
        <dbReference type="SAM" id="Phobius"/>
    </source>
</evidence>
<dbReference type="KEGG" id="ago:AGOS_ADL165C"/>
<name>Q75AT5_EREGS</name>
<keyword evidence="1" id="KW-0812">Transmembrane</keyword>
<dbReference type="OMA" id="GRINAIM"/>
<accession>Q75AT5</accession>
<keyword evidence="1" id="KW-0472">Membrane</keyword>
<feature type="transmembrane region" description="Helical" evidence="1">
    <location>
        <begin position="117"/>
        <end position="138"/>
    </location>
</feature>
<organism evidence="2 3">
    <name type="scientific">Eremothecium gossypii (strain ATCC 10895 / CBS 109.51 / FGSC 9923 / NRRL Y-1056)</name>
    <name type="common">Yeast</name>
    <name type="synonym">Ashbya gossypii</name>
    <dbReference type="NCBI Taxonomy" id="284811"/>
    <lineage>
        <taxon>Eukaryota</taxon>
        <taxon>Fungi</taxon>
        <taxon>Dikarya</taxon>
        <taxon>Ascomycota</taxon>
        <taxon>Saccharomycotina</taxon>
        <taxon>Saccharomycetes</taxon>
        <taxon>Saccharomycetales</taxon>
        <taxon>Saccharomycetaceae</taxon>
        <taxon>Eremothecium</taxon>
    </lineage>
</organism>
<evidence type="ECO:0000313" key="3">
    <source>
        <dbReference type="Proteomes" id="UP000000591"/>
    </source>
</evidence>
<dbReference type="OrthoDB" id="4052850at2759"/>
<dbReference type="EMBL" id="AE016817">
    <property type="protein sequence ID" value="AAS51755.2"/>
    <property type="molecule type" value="Genomic_DNA"/>
</dbReference>
<dbReference type="GeneID" id="4620073"/>
<protein>
    <submittedName>
        <fullName evidence="2">ADL165Cp</fullName>
    </submittedName>
</protein>
<reference evidence="3" key="2">
    <citation type="journal article" date="2013" name="G3 (Bethesda)">
        <title>Genomes of Ashbya fungi isolated from insects reveal four mating-type loci, numerous translocations, lack of transposons, and distinct gene duplications.</title>
        <authorList>
            <person name="Dietrich F.S."/>
            <person name="Voegeli S."/>
            <person name="Kuo S."/>
            <person name="Philippsen P."/>
        </authorList>
    </citation>
    <scope>GENOME REANNOTATION</scope>
    <source>
        <strain evidence="3">ATCC 10895 / CBS 109.51 / FGSC 9923 / NRRL Y-1056</strain>
    </source>
</reference>
<feature type="transmembrane region" description="Helical" evidence="1">
    <location>
        <begin position="144"/>
        <end position="164"/>
    </location>
</feature>
<dbReference type="InParanoid" id="Q75AT5"/>
<keyword evidence="1" id="KW-1133">Transmembrane helix</keyword>
<reference evidence="2 3" key="1">
    <citation type="journal article" date="2004" name="Science">
        <title>The Ashbya gossypii genome as a tool for mapping the ancient Saccharomyces cerevisiae genome.</title>
        <authorList>
            <person name="Dietrich F.S."/>
            <person name="Voegeli S."/>
            <person name="Brachat S."/>
            <person name="Lerch A."/>
            <person name="Gates K."/>
            <person name="Steiner S."/>
            <person name="Mohr C."/>
            <person name="Pohlmann R."/>
            <person name="Luedi P."/>
            <person name="Choi S."/>
            <person name="Wing R.A."/>
            <person name="Flavier A."/>
            <person name="Gaffney T.D."/>
            <person name="Philippsen P."/>
        </authorList>
    </citation>
    <scope>NUCLEOTIDE SEQUENCE [LARGE SCALE GENOMIC DNA]</scope>
    <source>
        <strain evidence="3">ATCC 10895 / CBS 109.51 / FGSC 9923 / NRRL Y-1056</strain>
    </source>
</reference>
<dbReference type="Proteomes" id="UP000000591">
    <property type="component" value="Chromosome IV"/>
</dbReference>
<gene>
    <name evidence="2" type="ORF">AGOS_ADL165C</name>
</gene>
<feature type="transmembrane region" description="Helical" evidence="1">
    <location>
        <begin position="184"/>
        <end position="203"/>
    </location>
</feature>
<evidence type="ECO:0000313" key="2">
    <source>
        <dbReference type="EMBL" id="AAS51755.2"/>
    </source>
</evidence>
<dbReference type="AlphaFoldDB" id="Q75AT5"/>
<feature type="transmembrane region" description="Helical" evidence="1">
    <location>
        <begin position="87"/>
        <end position="105"/>
    </location>
</feature>
<keyword evidence="3" id="KW-1185">Reference proteome</keyword>
<feature type="transmembrane region" description="Helical" evidence="1">
    <location>
        <begin position="61"/>
        <end position="81"/>
    </location>
</feature>